<name>A0A7V8JTW4_9BURK</name>
<feature type="coiled-coil region" evidence="1">
    <location>
        <begin position="4"/>
        <end position="38"/>
    </location>
</feature>
<gene>
    <name evidence="2" type="ORF">GAK35_02765</name>
</gene>
<dbReference type="EMBL" id="WNDX01000085">
    <property type="protein sequence ID" value="KAF1042392.1"/>
    <property type="molecule type" value="Genomic_DNA"/>
</dbReference>
<comment type="caution">
    <text evidence="2">The sequence shown here is derived from an EMBL/GenBank/DDBJ whole genome shotgun (WGS) entry which is preliminary data.</text>
</comment>
<organism evidence="2 3">
    <name type="scientific">Herbaspirillum frisingense</name>
    <dbReference type="NCBI Taxonomy" id="92645"/>
    <lineage>
        <taxon>Bacteria</taxon>
        <taxon>Pseudomonadati</taxon>
        <taxon>Pseudomonadota</taxon>
        <taxon>Betaproteobacteria</taxon>
        <taxon>Burkholderiales</taxon>
        <taxon>Oxalobacteraceae</taxon>
        <taxon>Herbaspirillum</taxon>
    </lineage>
</organism>
<proteinExistence type="predicted"/>
<evidence type="ECO:0000313" key="2">
    <source>
        <dbReference type="EMBL" id="KAF1042392.1"/>
    </source>
</evidence>
<keyword evidence="1" id="KW-0175">Coiled coil</keyword>
<accession>A0A7V8JTW4</accession>
<evidence type="ECO:0000313" key="3">
    <source>
        <dbReference type="Proteomes" id="UP000462435"/>
    </source>
</evidence>
<dbReference type="Proteomes" id="UP000462435">
    <property type="component" value="Unassembled WGS sequence"/>
</dbReference>
<reference evidence="3" key="1">
    <citation type="journal article" date="2020" name="MBio">
        <title>Horizontal gene transfer to a defensive symbiont with a reduced genome amongst a multipartite beetle microbiome.</title>
        <authorList>
            <person name="Waterworth S.C."/>
            <person name="Florez L.V."/>
            <person name="Rees E.R."/>
            <person name="Hertweck C."/>
            <person name="Kaltenpoth M."/>
            <person name="Kwan J.C."/>
        </authorList>
    </citation>
    <scope>NUCLEOTIDE SEQUENCE [LARGE SCALE GENOMIC DNA]</scope>
</reference>
<evidence type="ECO:0000256" key="1">
    <source>
        <dbReference type="SAM" id="Coils"/>
    </source>
</evidence>
<protein>
    <submittedName>
        <fullName evidence="2">Uncharacterized protein</fullName>
    </submittedName>
</protein>
<sequence length="75" mass="8702">MSLLDKLNQKKGERDEELARARAEKAFAQQELEEKIDRRDALCLPVFEQLVTLVREKQGFAEIYTDLAPDLRTPI</sequence>
<dbReference type="AlphaFoldDB" id="A0A7V8JTW4"/>